<name>A0A176X7T8_AGRTU</name>
<proteinExistence type="predicted"/>
<sequence length="364" mass="39078">MTSVAFYFSNFASGGVQRQSMSLGKALLQYGHDVTFVVHKAVGPHLEHVPAGARIHELGSKSTGRSILPMAQYIRQHKPAVLVANMPHSNIVAVAAKILSGFQLKVMAVEHNHFSRQLTDHKKKLSFRILPYIYPLALKLADAVVAVSAGVADDLAKAIKIDRARITVIHNPAVPDDIQALASEPLPVDVTGGRPYVLAIGRLVPQKDFSTLLRAISLTKDVNLLILGDGPLRQQLQSEAMSLGIADRVKLAGFVANPYPLIANAELLALSSIYEGFGNVIAEALALGTPVVSTDCESGPAEILAGGRYGSLVPVADDQALAKAILATLEAEVPQDLQRRGQDFTIDRIAPLYMAILERMAARR</sequence>
<reference evidence="2 3" key="1">
    <citation type="submission" date="2016-05" db="EMBL/GenBank/DDBJ databases">
        <authorList>
            <person name="Lavstsen T."/>
            <person name="Jespersen J.S."/>
        </authorList>
    </citation>
    <scope>NUCLEOTIDE SEQUENCE [LARGE SCALE GENOMIC DNA]</scope>
    <source>
        <strain evidence="2 3">KCJ1736</strain>
    </source>
</reference>
<protein>
    <recommendedName>
        <fullName evidence="1">Glycosyltransferase subfamily 4-like N-terminal domain-containing protein</fullName>
    </recommendedName>
</protein>
<dbReference type="EMBL" id="LXPS01000022">
    <property type="protein sequence ID" value="OAE43746.1"/>
    <property type="molecule type" value="Genomic_DNA"/>
</dbReference>
<dbReference type="PANTHER" id="PTHR12526">
    <property type="entry name" value="GLYCOSYLTRANSFERASE"/>
    <property type="match status" value="1"/>
</dbReference>
<dbReference type="SUPFAM" id="SSF53756">
    <property type="entry name" value="UDP-Glycosyltransferase/glycogen phosphorylase"/>
    <property type="match status" value="1"/>
</dbReference>
<dbReference type="RefSeq" id="WP_063949752.1">
    <property type="nucleotide sequence ID" value="NZ_LXPS01000022.1"/>
</dbReference>
<dbReference type="AlphaFoldDB" id="A0A176X7T8"/>
<dbReference type="PANTHER" id="PTHR12526:SF630">
    <property type="entry name" value="GLYCOSYLTRANSFERASE"/>
    <property type="match status" value="1"/>
</dbReference>
<evidence type="ECO:0000313" key="2">
    <source>
        <dbReference type="EMBL" id="OAE43746.1"/>
    </source>
</evidence>
<dbReference type="InterPro" id="IPR028098">
    <property type="entry name" value="Glyco_trans_4-like_N"/>
</dbReference>
<dbReference type="Pfam" id="PF13439">
    <property type="entry name" value="Glyco_transf_4"/>
    <property type="match status" value="1"/>
</dbReference>
<dbReference type="GO" id="GO:0016757">
    <property type="term" value="F:glycosyltransferase activity"/>
    <property type="evidence" value="ECO:0007669"/>
    <property type="project" value="UniProtKB-ARBA"/>
</dbReference>
<dbReference type="Proteomes" id="UP000077098">
    <property type="component" value="Unassembled WGS sequence"/>
</dbReference>
<gene>
    <name evidence="2" type="ORF">A7J57_05710</name>
</gene>
<evidence type="ECO:0000313" key="3">
    <source>
        <dbReference type="Proteomes" id="UP000077098"/>
    </source>
</evidence>
<evidence type="ECO:0000259" key="1">
    <source>
        <dbReference type="Pfam" id="PF13439"/>
    </source>
</evidence>
<feature type="domain" description="Glycosyltransferase subfamily 4-like N-terminal" evidence="1">
    <location>
        <begin position="14"/>
        <end position="172"/>
    </location>
</feature>
<organism evidence="2 3">
    <name type="scientific">Agrobacterium tumefaciens</name>
    <dbReference type="NCBI Taxonomy" id="358"/>
    <lineage>
        <taxon>Bacteria</taxon>
        <taxon>Pseudomonadati</taxon>
        <taxon>Pseudomonadota</taxon>
        <taxon>Alphaproteobacteria</taxon>
        <taxon>Hyphomicrobiales</taxon>
        <taxon>Rhizobiaceae</taxon>
        <taxon>Rhizobium/Agrobacterium group</taxon>
        <taxon>Agrobacterium</taxon>
        <taxon>Agrobacterium tumefaciens complex</taxon>
    </lineage>
</organism>
<dbReference type="Gene3D" id="3.40.50.2000">
    <property type="entry name" value="Glycogen Phosphorylase B"/>
    <property type="match status" value="2"/>
</dbReference>
<comment type="caution">
    <text evidence="2">The sequence shown here is derived from an EMBL/GenBank/DDBJ whole genome shotgun (WGS) entry which is preliminary data.</text>
</comment>
<dbReference type="Pfam" id="PF13692">
    <property type="entry name" value="Glyco_trans_1_4"/>
    <property type="match status" value="1"/>
</dbReference>
<accession>A0A176X7T8</accession>
<dbReference type="CDD" id="cd03811">
    <property type="entry name" value="GT4_GT28_WabH-like"/>
    <property type="match status" value="1"/>
</dbReference>